<proteinExistence type="predicted"/>
<sequence length="68" mass="7734">MKQRQFYCVKCGKKVMIPADDICYGEAKSSKRRKIPMLKGYCGKCDITVCKFVKKSQAASLRSKYGKC</sequence>
<accession>A0A6C0EJI3</accession>
<dbReference type="AlphaFoldDB" id="A0A6C0EJI3"/>
<evidence type="ECO:0000313" key="1">
    <source>
        <dbReference type="EMBL" id="QHT29334.1"/>
    </source>
</evidence>
<dbReference type="EMBL" id="MN738876">
    <property type="protein sequence ID" value="QHT29334.1"/>
    <property type="molecule type" value="Genomic_DNA"/>
</dbReference>
<evidence type="ECO:0008006" key="2">
    <source>
        <dbReference type="Google" id="ProtNLM"/>
    </source>
</evidence>
<protein>
    <recommendedName>
        <fullName evidence="2">DUF5679 domain-containing protein</fullName>
    </recommendedName>
</protein>
<reference evidence="1" key="1">
    <citation type="journal article" date="2020" name="Nature">
        <title>Giant virus diversity and host interactions through global metagenomics.</title>
        <authorList>
            <person name="Schulz F."/>
            <person name="Roux S."/>
            <person name="Paez-Espino D."/>
            <person name="Jungbluth S."/>
            <person name="Walsh D.A."/>
            <person name="Denef V.J."/>
            <person name="McMahon K.D."/>
            <person name="Konstantinidis K.T."/>
            <person name="Eloe-Fadrosh E.A."/>
            <person name="Kyrpides N.C."/>
            <person name="Woyke T."/>
        </authorList>
    </citation>
    <scope>NUCLEOTIDE SEQUENCE</scope>
    <source>
        <strain evidence="1">GVMAG-M-3300005589-24</strain>
    </source>
</reference>
<organism evidence="1">
    <name type="scientific">viral metagenome</name>
    <dbReference type="NCBI Taxonomy" id="1070528"/>
    <lineage>
        <taxon>unclassified sequences</taxon>
        <taxon>metagenomes</taxon>
        <taxon>organismal metagenomes</taxon>
    </lineage>
</organism>
<name>A0A6C0EJI3_9ZZZZ</name>